<protein>
    <recommendedName>
        <fullName evidence="3">Histone-lysine N-methyltransferase SETMAR</fullName>
    </recommendedName>
</protein>
<evidence type="ECO:0000313" key="1">
    <source>
        <dbReference type="EMBL" id="GBM71716.1"/>
    </source>
</evidence>
<dbReference type="Gene3D" id="3.30.420.10">
    <property type="entry name" value="Ribonuclease H-like superfamily/Ribonuclease H"/>
    <property type="match status" value="1"/>
</dbReference>
<accession>A0A4Y2I3F9</accession>
<gene>
    <name evidence="1" type="ORF">AVEN_83477_1</name>
</gene>
<comment type="caution">
    <text evidence="1">The sequence shown here is derived from an EMBL/GenBank/DDBJ whole genome shotgun (WGS) entry which is preliminary data.</text>
</comment>
<dbReference type="EMBL" id="BGPR01002329">
    <property type="protein sequence ID" value="GBM71716.1"/>
    <property type="molecule type" value="Genomic_DNA"/>
</dbReference>
<keyword evidence="2" id="KW-1185">Reference proteome</keyword>
<dbReference type="InterPro" id="IPR052709">
    <property type="entry name" value="Transposase-MT_Hybrid"/>
</dbReference>
<dbReference type="InterPro" id="IPR036397">
    <property type="entry name" value="RNaseH_sf"/>
</dbReference>
<name>A0A4Y2I3F9_ARAVE</name>
<evidence type="ECO:0008006" key="3">
    <source>
        <dbReference type="Google" id="ProtNLM"/>
    </source>
</evidence>
<organism evidence="1 2">
    <name type="scientific">Araneus ventricosus</name>
    <name type="common">Orbweaver spider</name>
    <name type="synonym">Epeira ventricosa</name>
    <dbReference type="NCBI Taxonomy" id="182803"/>
    <lineage>
        <taxon>Eukaryota</taxon>
        <taxon>Metazoa</taxon>
        <taxon>Ecdysozoa</taxon>
        <taxon>Arthropoda</taxon>
        <taxon>Chelicerata</taxon>
        <taxon>Arachnida</taxon>
        <taxon>Araneae</taxon>
        <taxon>Araneomorphae</taxon>
        <taxon>Entelegynae</taxon>
        <taxon>Araneoidea</taxon>
        <taxon>Araneidae</taxon>
        <taxon>Araneus</taxon>
    </lineage>
</organism>
<sequence length="105" mass="12578">MAIAKRRVRTRDIIDELSLSKGTVHIIVHQHLQYSKVCTEWVPKHLIIDNQEQRMSFSLQHLIRYEEDLAFLRRIVAGDESWWHHYTPESKKTSMQWKHIISSTN</sequence>
<dbReference type="GO" id="GO:0003676">
    <property type="term" value="F:nucleic acid binding"/>
    <property type="evidence" value="ECO:0007669"/>
    <property type="project" value="InterPro"/>
</dbReference>
<dbReference type="PANTHER" id="PTHR46060">
    <property type="entry name" value="MARINER MOS1 TRANSPOSASE-LIKE PROTEIN"/>
    <property type="match status" value="1"/>
</dbReference>
<proteinExistence type="predicted"/>
<dbReference type="AlphaFoldDB" id="A0A4Y2I3F9"/>
<dbReference type="PANTHER" id="PTHR46060:SF1">
    <property type="entry name" value="MARINER MOS1 TRANSPOSASE-LIKE PROTEIN"/>
    <property type="match status" value="1"/>
</dbReference>
<dbReference type="OrthoDB" id="6418447at2759"/>
<evidence type="ECO:0000313" key="2">
    <source>
        <dbReference type="Proteomes" id="UP000499080"/>
    </source>
</evidence>
<dbReference type="Proteomes" id="UP000499080">
    <property type="component" value="Unassembled WGS sequence"/>
</dbReference>
<reference evidence="1 2" key="1">
    <citation type="journal article" date="2019" name="Sci. Rep.">
        <title>Orb-weaving spider Araneus ventricosus genome elucidates the spidroin gene catalogue.</title>
        <authorList>
            <person name="Kono N."/>
            <person name="Nakamura H."/>
            <person name="Ohtoshi R."/>
            <person name="Moran D.A.P."/>
            <person name="Shinohara A."/>
            <person name="Yoshida Y."/>
            <person name="Fujiwara M."/>
            <person name="Mori M."/>
            <person name="Tomita M."/>
            <person name="Arakawa K."/>
        </authorList>
    </citation>
    <scope>NUCLEOTIDE SEQUENCE [LARGE SCALE GENOMIC DNA]</scope>
</reference>